<proteinExistence type="predicted"/>
<dbReference type="OrthoDB" id="1707624at2"/>
<sequence length="124" mass="15144">MYRIFCMSYENYISQYENGVGHDEYRYKIAKSIELLKNPDAYMQNKNANSMAYKKISDLIFYMQEHIEQFPKFKAFLWTLESRDMKGKYFGVVPEEELKEQAKLINLFLNLLYWKEKEHFKIHK</sequence>
<protein>
    <submittedName>
        <fullName evidence="1">Uncharacterized protein</fullName>
    </submittedName>
</protein>
<dbReference type="AlphaFoldDB" id="A0A1D8GNT2"/>
<evidence type="ECO:0000313" key="1">
    <source>
        <dbReference type="EMBL" id="AOT72535.1"/>
    </source>
</evidence>
<evidence type="ECO:0000313" key="2">
    <source>
        <dbReference type="Proteomes" id="UP000095743"/>
    </source>
</evidence>
<dbReference type="KEGG" id="gfe:Gferi_25060"/>
<accession>A0A1D8GNT2</accession>
<dbReference type="Proteomes" id="UP000095743">
    <property type="component" value="Chromosome"/>
</dbReference>
<dbReference type="EMBL" id="CP017269">
    <property type="protein sequence ID" value="AOT72535.1"/>
    <property type="molecule type" value="Genomic_DNA"/>
</dbReference>
<reference evidence="1 2" key="1">
    <citation type="submission" date="2016-09" db="EMBL/GenBank/DDBJ databases">
        <title>Genomic analysis reveals versatility of anaerobic energy metabolism of Geosporobacter ferrireducens IRF9 of phylum Firmicutes.</title>
        <authorList>
            <person name="Kim S.-J."/>
        </authorList>
    </citation>
    <scope>NUCLEOTIDE SEQUENCE [LARGE SCALE GENOMIC DNA]</scope>
    <source>
        <strain evidence="1 2">IRF9</strain>
    </source>
</reference>
<gene>
    <name evidence="1" type="ORF">Gferi_25060</name>
</gene>
<dbReference type="STRING" id="1424294.Gferi_25060"/>
<name>A0A1D8GNT2_9FIRM</name>
<organism evidence="1 2">
    <name type="scientific">Geosporobacter ferrireducens</name>
    <dbReference type="NCBI Taxonomy" id="1424294"/>
    <lineage>
        <taxon>Bacteria</taxon>
        <taxon>Bacillati</taxon>
        <taxon>Bacillota</taxon>
        <taxon>Clostridia</taxon>
        <taxon>Peptostreptococcales</taxon>
        <taxon>Thermotaleaceae</taxon>
        <taxon>Geosporobacter</taxon>
    </lineage>
</organism>
<keyword evidence="2" id="KW-1185">Reference proteome</keyword>